<dbReference type="InterPro" id="IPR027267">
    <property type="entry name" value="AH/BAR_dom_sf"/>
</dbReference>
<accession>V9KSC5</accession>
<organism evidence="6">
    <name type="scientific">Callorhinchus milii</name>
    <name type="common">Ghost shark</name>
    <dbReference type="NCBI Taxonomy" id="7868"/>
    <lineage>
        <taxon>Eukaryota</taxon>
        <taxon>Metazoa</taxon>
        <taxon>Chordata</taxon>
        <taxon>Craniata</taxon>
        <taxon>Vertebrata</taxon>
        <taxon>Chondrichthyes</taxon>
        <taxon>Holocephali</taxon>
        <taxon>Chimaeriformes</taxon>
        <taxon>Callorhinchidae</taxon>
        <taxon>Callorhinchus</taxon>
    </lineage>
</organism>
<dbReference type="InterPro" id="IPR031160">
    <property type="entry name" value="F_BAR_dom"/>
</dbReference>
<dbReference type="GO" id="GO:0005886">
    <property type="term" value="C:plasma membrane"/>
    <property type="evidence" value="ECO:0007669"/>
    <property type="project" value="TreeGrafter"/>
</dbReference>
<feature type="region of interest" description="Disordered" evidence="4">
    <location>
        <begin position="269"/>
        <end position="305"/>
    </location>
</feature>
<feature type="compositionally biased region" description="Low complexity" evidence="4">
    <location>
        <begin position="460"/>
        <end position="474"/>
    </location>
</feature>
<feature type="region of interest" description="Disordered" evidence="4">
    <location>
        <begin position="460"/>
        <end position="492"/>
    </location>
</feature>
<dbReference type="InterPro" id="IPR054713">
    <property type="entry name" value="GMIP/FCHO2-like_FCH"/>
</dbReference>
<feature type="domain" description="F-BAR" evidence="5">
    <location>
        <begin position="121"/>
        <end position="387"/>
    </location>
</feature>
<evidence type="ECO:0000256" key="1">
    <source>
        <dbReference type="ARBA" id="ARBA00022468"/>
    </source>
</evidence>
<keyword evidence="2 3" id="KW-0175">Coiled coil</keyword>
<name>V9KSC5_CALMI</name>
<reference evidence="6" key="1">
    <citation type="journal article" date="2014" name="Nature">
        <title>Elephant shark genome provides unique insights into gnathostome evolution.</title>
        <authorList>
            <consortium name="International Elephant Shark Genome Sequencing Consortium"/>
            <person name="Venkatesh B."/>
            <person name="Lee A.P."/>
            <person name="Ravi V."/>
            <person name="Maurya A.K."/>
            <person name="Lian M.M."/>
            <person name="Swann J.B."/>
            <person name="Ohta Y."/>
            <person name="Flajnik M.F."/>
            <person name="Sutoh Y."/>
            <person name="Kasahara M."/>
            <person name="Hoon S."/>
            <person name="Gangu V."/>
            <person name="Roy S.W."/>
            <person name="Irimia M."/>
            <person name="Korzh V."/>
            <person name="Kondrychyn I."/>
            <person name="Lim Z.W."/>
            <person name="Tay B.H."/>
            <person name="Tohari S."/>
            <person name="Kong K.W."/>
            <person name="Ho S."/>
            <person name="Lorente-Galdos B."/>
            <person name="Quilez J."/>
            <person name="Marques-Bonet T."/>
            <person name="Raney B.J."/>
            <person name="Ingham P.W."/>
            <person name="Tay A."/>
            <person name="Hillier L.W."/>
            <person name="Minx P."/>
            <person name="Boehm T."/>
            <person name="Wilson R.K."/>
            <person name="Brenner S."/>
            <person name="Warren W.C."/>
        </authorList>
    </citation>
    <scope>NUCLEOTIDE SEQUENCE</scope>
    <source>
        <tissue evidence="6">Ovary</tissue>
    </source>
</reference>
<dbReference type="InterPro" id="IPR051025">
    <property type="entry name" value="RhoGAP"/>
</dbReference>
<dbReference type="PANTHER" id="PTHR15228">
    <property type="entry name" value="SPERMATHECAL PHYSIOLOGY VARIANT"/>
    <property type="match status" value="1"/>
</dbReference>
<dbReference type="SUPFAM" id="SSF103657">
    <property type="entry name" value="BAR/IMD domain-like"/>
    <property type="match status" value="1"/>
</dbReference>
<dbReference type="PROSITE" id="PS51741">
    <property type="entry name" value="F_BAR"/>
    <property type="match status" value="1"/>
</dbReference>
<dbReference type="Pfam" id="PF22699">
    <property type="entry name" value="GMIP-like_FCH"/>
    <property type="match status" value="1"/>
</dbReference>
<evidence type="ECO:0000259" key="5">
    <source>
        <dbReference type="PROSITE" id="PS51741"/>
    </source>
</evidence>
<dbReference type="Gene3D" id="1.20.1270.60">
    <property type="entry name" value="Arfaptin homology (AH) domain/BAR domain"/>
    <property type="match status" value="1"/>
</dbReference>
<dbReference type="AlphaFoldDB" id="V9KSC5"/>
<dbReference type="EMBL" id="JW868555">
    <property type="protein sequence ID" value="AFP01073.1"/>
    <property type="molecule type" value="mRNA"/>
</dbReference>
<dbReference type="PANTHER" id="PTHR15228:SF16">
    <property type="entry name" value="GEM-INTERACTING PROTEIN"/>
    <property type="match status" value="1"/>
</dbReference>
<keyword evidence="1" id="KW-0343">GTPase activation</keyword>
<sequence length="565" mass="63853">MEELLQVVEGIINLYPGLNHNHSLDTATAVLANRVTDLSTDGREDVRSHRYSDIFHDLDALELSFGNATIDLFMNEAERSPPGQDPSPVPDTMSKQEIGSECRANGVEREQVTAASVRAVQEADEMLVRCEGGVDTALLYAKLWCKYTKDLLSWLERHLALEMEFAKGIIKNAEAAKSQINQEKFMPFQYVYTLALEYEMKHGHVVIDTGTGLQINKYIQPLSQRRNELERCRKEFKEQWQREQRKMGEALSALRKARQVYWQRCEELQRGRQEETPPATVSTNTPGSSGKQLEKRKRLREEAHSKVEDAESGYKRCVSDANLRRCELERLKTHIIINTRKLIHHGDLTLKTVSMNLFGVVQDQRERLPLTLQSLCEGVRSYEPGLTYLQFLHQRQLLEHSPEPYQFEEFTVPNKRSPVTSRRRSAVTLFHKVSASSGELPGLGESSDVRLMYLTASSKLTSSDSESTGVSSESRSLDSPTSSPGHMGRKMSRLPLTDDLEEHEVSPGTEHELAELGAEVCVMPGPFRNAALSKAAQTHRLRKLRAPSKCRECEGIIMVNGAECE</sequence>
<feature type="compositionally biased region" description="Polar residues" evidence="4">
    <location>
        <begin position="279"/>
        <end position="291"/>
    </location>
</feature>
<evidence type="ECO:0000256" key="4">
    <source>
        <dbReference type="SAM" id="MobiDB-lite"/>
    </source>
</evidence>
<evidence type="ECO:0000256" key="3">
    <source>
        <dbReference type="PROSITE-ProRule" id="PRU01077"/>
    </source>
</evidence>
<feature type="non-terminal residue" evidence="6">
    <location>
        <position position="565"/>
    </location>
</feature>
<proteinExistence type="evidence at transcript level"/>
<dbReference type="GO" id="GO:0005096">
    <property type="term" value="F:GTPase activator activity"/>
    <property type="evidence" value="ECO:0007669"/>
    <property type="project" value="UniProtKB-KW"/>
</dbReference>
<protein>
    <submittedName>
        <fullName evidence="6">GEM-interacting protein</fullName>
    </submittedName>
</protein>
<evidence type="ECO:0000256" key="2">
    <source>
        <dbReference type="ARBA" id="ARBA00023054"/>
    </source>
</evidence>
<dbReference type="GO" id="GO:0051056">
    <property type="term" value="P:regulation of small GTPase mediated signal transduction"/>
    <property type="evidence" value="ECO:0007669"/>
    <property type="project" value="UniProtKB-ARBA"/>
</dbReference>
<evidence type="ECO:0000313" key="6">
    <source>
        <dbReference type="EMBL" id="AFP01073.1"/>
    </source>
</evidence>
<feature type="region of interest" description="Disordered" evidence="4">
    <location>
        <begin position="77"/>
        <end position="98"/>
    </location>
</feature>